<organism evidence="2 3">
    <name type="scientific">Ectopseudomonas composti</name>
    <dbReference type="NCBI Taxonomy" id="658457"/>
    <lineage>
        <taxon>Bacteria</taxon>
        <taxon>Pseudomonadati</taxon>
        <taxon>Pseudomonadota</taxon>
        <taxon>Gammaproteobacteria</taxon>
        <taxon>Pseudomonadales</taxon>
        <taxon>Pseudomonadaceae</taxon>
        <taxon>Ectopseudomonas</taxon>
    </lineage>
</organism>
<dbReference type="GO" id="GO:0016853">
    <property type="term" value="F:isomerase activity"/>
    <property type="evidence" value="ECO:0007669"/>
    <property type="project" value="UniProtKB-KW"/>
</dbReference>
<dbReference type="InterPro" id="IPR013022">
    <property type="entry name" value="Xyl_isomerase-like_TIM-brl"/>
</dbReference>
<dbReference type="SUPFAM" id="SSF51658">
    <property type="entry name" value="Xylose isomerase-like"/>
    <property type="match status" value="1"/>
</dbReference>
<dbReference type="InterPro" id="IPR050312">
    <property type="entry name" value="IolE/XylAMocC-like"/>
</dbReference>
<sequence length="290" mass="32145">MKIAIDSYCYHRYFGEVYPNLEQPPAYRMTLEDFIDRARAHEVQGVSIESFMLDDSSPAYLERLRGLLDDAGLELVWAWGHPHGLGSGARAEELLDLQRHVDIAKTLGAGVMRICAGGRRTRPESWHEHKTQLLPLLQRAADYAAGQGVVLAMENHVDLLAAEALELLEAVDNPALGVCLDTANNLRMFEDPMQVIELLAPHAKATHIKDICAFRGSPREFSFWPSVPLGEGLIDIPRTLQLLRQHGFDGLLALEIDYLHPAYGSEEEAIAKSLAFMRATLAQQQAGAIA</sequence>
<feature type="domain" description="Xylose isomerase-like TIM barrel" evidence="1">
    <location>
        <begin position="36"/>
        <end position="279"/>
    </location>
</feature>
<dbReference type="EMBL" id="FOWP01000004">
    <property type="protein sequence ID" value="SFP01266.1"/>
    <property type="molecule type" value="Genomic_DNA"/>
</dbReference>
<protein>
    <submittedName>
        <fullName evidence="2">Sugar phosphate isomerase/epimerase</fullName>
    </submittedName>
</protein>
<dbReference type="Pfam" id="PF01261">
    <property type="entry name" value="AP_endonuc_2"/>
    <property type="match status" value="1"/>
</dbReference>
<dbReference type="RefSeq" id="WP_074938311.1">
    <property type="nucleotide sequence ID" value="NZ_FOWP01000004.1"/>
</dbReference>
<evidence type="ECO:0000259" key="1">
    <source>
        <dbReference type="Pfam" id="PF01261"/>
    </source>
</evidence>
<dbReference type="Proteomes" id="UP000182400">
    <property type="component" value="Unassembled WGS sequence"/>
</dbReference>
<evidence type="ECO:0000313" key="2">
    <source>
        <dbReference type="EMBL" id="SFP01266.1"/>
    </source>
</evidence>
<dbReference type="Gene3D" id="3.20.20.150">
    <property type="entry name" value="Divalent-metal-dependent TIM barrel enzymes"/>
    <property type="match status" value="1"/>
</dbReference>
<evidence type="ECO:0000313" key="3">
    <source>
        <dbReference type="Proteomes" id="UP000182400"/>
    </source>
</evidence>
<proteinExistence type="predicted"/>
<name>A0A1I5LWX9_9GAMM</name>
<dbReference type="OrthoDB" id="3350993at2"/>
<dbReference type="AlphaFoldDB" id="A0A1I5LWX9"/>
<dbReference type="PANTHER" id="PTHR12110:SF53">
    <property type="entry name" value="BLR5974 PROTEIN"/>
    <property type="match status" value="1"/>
</dbReference>
<gene>
    <name evidence="2" type="ORF">SAMN05216601_104285</name>
</gene>
<keyword evidence="2" id="KW-0413">Isomerase</keyword>
<reference evidence="2 3" key="1">
    <citation type="submission" date="2016-10" db="EMBL/GenBank/DDBJ databases">
        <authorList>
            <person name="de Groot N.N."/>
        </authorList>
    </citation>
    <scope>NUCLEOTIDE SEQUENCE [LARGE SCALE GENOMIC DNA]</scope>
    <source>
        <strain evidence="2 3">CCUG 59231</strain>
    </source>
</reference>
<accession>A0A1I5LWX9</accession>
<dbReference type="PANTHER" id="PTHR12110">
    <property type="entry name" value="HYDROXYPYRUVATE ISOMERASE"/>
    <property type="match status" value="1"/>
</dbReference>
<dbReference type="InterPro" id="IPR036237">
    <property type="entry name" value="Xyl_isomerase-like_sf"/>
</dbReference>
<dbReference type="STRING" id="658457.SAMN05216601_104285"/>